<dbReference type="InterPro" id="IPR011010">
    <property type="entry name" value="DNA_brk_join_enz"/>
</dbReference>
<dbReference type="RefSeq" id="XP_007776032.1">
    <property type="nucleotide sequence ID" value="XM_007777842.1"/>
</dbReference>
<dbReference type="GO" id="GO:0003677">
    <property type="term" value="F:DNA binding"/>
    <property type="evidence" value="ECO:0007669"/>
    <property type="project" value="InterPro"/>
</dbReference>
<evidence type="ECO:0000313" key="2">
    <source>
        <dbReference type="EMBL" id="EIW73793.1"/>
    </source>
</evidence>
<protein>
    <recommendedName>
        <fullName evidence="4">DNA breaking-rejoining enzyme</fullName>
    </recommendedName>
</protein>
<sequence length="243" mass="27591">HGFPVKPSPETLSRFIVYMQAFVSPKTINSYLSGICNQLETLYPDVRSIRRSPMVTKTMRGSFRRFQTPASRKDPLTRANLVFACRTLNPASCFDDALFIAQLLVGFYALMRSGELVMPDRKELRDHNKLSLRRSVVLTPSTLSFTLPRHKADTSFEGDQILVKSVAPGPCPVVSFMHYIDWRDTMFRFRPHLWLRADGTPPTRSWFMSYIRRLFSSNIAGHSLRAGGATALAEDGVPFDQIQ</sequence>
<evidence type="ECO:0000313" key="3">
    <source>
        <dbReference type="Proteomes" id="UP000053558"/>
    </source>
</evidence>
<dbReference type="PANTHER" id="PTHR34605:SF3">
    <property type="entry name" value="P CELL-TYPE AGGLUTINATION PROTEIN MAP4-LIKE-RELATED"/>
    <property type="match status" value="1"/>
</dbReference>
<dbReference type="GO" id="GO:0015074">
    <property type="term" value="P:DNA integration"/>
    <property type="evidence" value="ECO:0007669"/>
    <property type="project" value="InterPro"/>
</dbReference>
<reference evidence="3" key="1">
    <citation type="journal article" date="2012" name="Science">
        <title>The Paleozoic origin of enzymatic lignin decomposition reconstructed from 31 fungal genomes.</title>
        <authorList>
            <person name="Floudas D."/>
            <person name="Binder M."/>
            <person name="Riley R."/>
            <person name="Barry K."/>
            <person name="Blanchette R.A."/>
            <person name="Henrissat B."/>
            <person name="Martinez A.T."/>
            <person name="Otillar R."/>
            <person name="Spatafora J.W."/>
            <person name="Yadav J.S."/>
            <person name="Aerts A."/>
            <person name="Benoit I."/>
            <person name="Boyd A."/>
            <person name="Carlson A."/>
            <person name="Copeland A."/>
            <person name="Coutinho P.M."/>
            <person name="de Vries R.P."/>
            <person name="Ferreira P."/>
            <person name="Findley K."/>
            <person name="Foster B."/>
            <person name="Gaskell J."/>
            <person name="Glotzer D."/>
            <person name="Gorecki P."/>
            <person name="Heitman J."/>
            <person name="Hesse C."/>
            <person name="Hori C."/>
            <person name="Igarashi K."/>
            <person name="Jurgens J.A."/>
            <person name="Kallen N."/>
            <person name="Kersten P."/>
            <person name="Kohler A."/>
            <person name="Kuees U."/>
            <person name="Kumar T.K.A."/>
            <person name="Kuo A."/>
            <person name="LaButti K."/>
            <person name="Larrondo L.F."/>
            <person name="Lindquist E."/>
            <person name="Ling A."/>
            <person name="Lombard V."/>
            <person name="Lucas S."/>
            <person name="Lundell T."/>
            <person name="Martin R."/>
            <person name="McLaughlin D.J."/>
            <person name="Morgenstern I."/>
            <person name="Morin E."/>
            <person name="Murat C."/>
            <person name="Nagy L.G."/>
            <person name="Nolan M."/>
            <person name="Ohm R.A."/>
            <person name="Patyshakuliyeva A."/>
            <person name="Rokas A."/>
            <person name="Ruiz-Duenas F.J."/>
            <person name="Sabat G."/>
            <person name="Salamov A."/>
            <person name="Samejima M."/>
            <person name="Schmutz J."/>
            <person name="Slot J.C."/>
            <person name="St John F."/>
            <person name="Stenlid J."/>
            <person name="Sun H."/>
            <person name="Sun S."/>
            <person name="Syed K."/>
            <person name="Tsang A."/>
            <person name="Wiebenga A."/>
            <person name="Young D."/>
            <person name="Pisabarro A."/>
            <person name="Eastwood D.C."/>
            <person name="Martin F."/>
            <person name="Cullen D."/>
            <person name="Grigoriev I.V."/>
            <person name="Hibbett D.S."/>
        </authorList>
    </citation>
    <scope>NUCLEOTIDE SEQUENCE [LARGE SCALE GENOMIC DNA]</scope>
    <source>
        <strain evidence="3">RWD-64-598 SS2</strain>
    </source>
</reference>
<dbReference type="KEGG" id="cput:CONPUDRAFT_30174"/>
<dbReference type="InterPro" id="IPR013762">
    <property type="entry name" value="Integrase-like_cat_sf"/>
</dbReference>
<dbReference type="eggNOG" id="ENOG502SNFT">
    <property type="taxonomic scope" value="Eukaryota"/>
</dbReference>
<evidence type="ECO:0008006" key="4">
    <source>
        <dbReference type="Google" id="ProtNLM"/>
    </source>
</evidence>
<dbReference type="PANTHER" id="PTHR34605">
    <property type="entry name" value="PHAGE_INTEGRASE DOMAIN-CONTAINING PROTEIN"/>
    <property type="match status" value="1"/>
</dbReference>
<dbReference type="InterPro" id="IPR052925">
    <property type="entry name" value="Phage_Integrase-like_Recomb"/>
</dbReference>
<organism evidence="2 3">
    <name type="scientific">Coniophora puteana (strain RWD-64-598)</name>
    <name type="common">Brown rot fungus</name>
    <dbReference type="NCBI Taxonomy" id="741705"/>
    <lineage>
        <taxon>Eukaryota</taxon>
        <taxon>Fungi</taxon>
        <taxon>Dikarya</taxon>
        <taxon>Basidiomycota</taxon>
        <taxon>Agaricomycotina</taxon>
        <taxon>Agaricomycetes</taxon>
        <taxon>Agaricomycetidae</taxon>
        <taxon>Boletales</taxon>
        <taxon>Coniophorineae</taxon>
        <taxon>Coniophoraceae</taxon>
        <taxon>Coniophora</taxon>
    </lineage>
</organism>
<dbReference type="EMBL" id="JH711680">
    <property type="protein sequence ID" value="EIW73793.1"/>
    <property type="molecule type" value="Genomic_DNA"/>
</dbReference>
<keyword evidence="3" id="KW-1185">Reference proteome</keyword>
<gene>
    <name evidence="2" type="ORF">CONPUDRAFT_30174</name>
</gene>
<dbReference type="OrthoDB" id="5598396at2759"/>
<feature type="non-terminal residue" evidence="2">
    <location>
        <position position="1"/>
    </location>
</feature>
<dbReference type="AlphaFoldDB" id="R7SCB5"/>
<dbReference type="Gene3D" id="1.10.443.10">
    <property type="entry name" value="Intergrase catalytic core"/>
    <property type="match status" value="1"/>
</dbReference>
<dbReference type="OMA" id="VEWIPKG"/>
<dbReference type="GO" id="GO:0006310">
    <property type="term" value="P:DNA recombination"/>
    <property type="evidence" value="ECO:0007669"/>
    <property type="project" value="UniProtKB-KW"/>
</dbReference>
<dbReference type="GeneID" id="19206668"/>
<name>R7SCB5_CONPW</name>
<feature type="non-terminal residue" evidence="2">
    <location>
        <position position="243"/>
    </location>
</feature>
<dbReference type="Proteomes" id="UP000053558">
    <property type="component" value="Unassembled WGS sequence"/>
</dbReference>
<proteinExistence type="predicted"/>
<evidence type="ECO:0000256" key="1">
    <source>
        <dbReference type="ARBA" id="ARBA00023172"/>
    </source>
</evidence>
<accession>R7SCB5</accession>
<keyword evidence="1" id="KW-0233">DNA recombination</keyword>
<dbReference type="SUPFAM" id="SSF56349">
    <property type="entry name" value="DNA breaking-rejoining enzymes"/>
    <property type="match status" value="1"/>
</dbReference>